<evidence type="ECO:0000313" key="3">
    <source>
        <dbReference type="Proteomes" id="UP000696280"/>
    </source>
</evidence>
<dbReference type="AlphaFoldDB" id="A0A9N9PIQ2"/>
<protein>
    <submittedName>
        <fullName evidence="2">Uncharacterized protein</fullName>
    </submittedName>
</protein>
<comment type="caution">
    <text evidence="2">The sequence shown here is derived from an EMBL/GenBank/DDBJ whole genome shotgun (WGS) entry which is preliminary data.</text>
</comment>
<evidence type="ECO:0000256" key="1">
    <source>
        <dbReference type="SAM" id="SignalP"/>
    </source>
</evidence>
<gene>
    <name evidence="2" type="ORF">HYFRA_00004679</name>
</gene>
<feature type="signal peptide" evidence="1">
    <location>
        <begin position="1"/>
        <end position="18"/>
    </location>
</feature>
<name>A0A9N9PIQ2_9HELO</name>
<proteinExistence type="predicted"/>
<reference evidence="2" key="1">
    <citation type="submission" date="2021-07" db="EMBL/GenBank/DDBJ databases">
        <authorList>
            <person name="Durling M."/>
        </authorList>
    </citation>
    <scope>NUCLEOTIDE SEQUENCE</scope>
</reference>
<dbReference type="Proteomes" id="UP000696280">
    <property type="component" value="Unassembled WGS sequence"/>
</dbReference>
<feature type="chain" id="PRO_5040323405" evidence="1">
    <location>
        <begin position="19"/>
        <end position="179"/>
    </location>
</feature>
<keyword evidence="1" id="KW-0732">Signal</keyword>
<dbReference type="OrthoDB" id="2943660at2759"/>
<evidence type="ECO:0000313" key="2">
    <source>
        <dbReference type="EMBL" id="CAG8954754.1"/>
    </source>
</evidence>
<accession>A0A9N9PIQ2</accession>
<keyword evidence="3" id="KW-1185">Reference proteome</keyword>
<organism evidence="2 3">
    <name type="scientific">Hymenoscyphus fraxineus</name>
    <dbReference type="NCBI Taxonomy" id="746836"/>
    <lineage>
        <taxon>Eukaryota</taxon>
        <taxon>Fungi</taxon>
        <taxon>Dikarya</taxon>
        <taxon>Ascomycota</taxon>
        <taxon>Pezizomycotina</taxon>
        <taxon>Leotiomycetes</taxon>
        <taxon>Helotiales</taxon>
        <taxon>Helotiaceae</taxon>
        <taxon>Hymenoscyphus</taxon>
    </lineage>
</organism>
<sequence>MVLFKLLLLLGSVVCVMSAAIERAAPPPMEAGCGELNVIATGIPPFHPIVTQLGFDPKVVDAALRADAANITKLGYNLKVVLMGPEQDLGVLKNKINGTQWQATGVGFGIRGAPREDTTIQFTDLINLYRSEVPNAPIVFDYSPTTMSWALQRAFRLPADCQPGKDLGIEVICDICTGG</sequence>
<dbReference type="EMBL" id="CAJVRL010000057">
    <property type="protein sequence ID" value="CAG8954754.1"/>
    <property type="molecule type" value="Genomic_DNA"/>
</dbReference>